<keyword evidence="2" id="KW-1185">Reference proteome</keyword>
<protein>
    <submittedName>
        <fullName evidence="1">Uncharacterized protein</fullName>
    </submittedName>
</protein>
<organism evidence="1 2">
    <name type="scientific">Entomophthora muscae</name>
    <dbReference type="NCBI Taxonomy" id="34485"/>
    <lineage>
        <taxon>Eukaryota</taxon>
        <taxon>Fungi</taxon>
        <taxon>Fungi incertae sedis</taxon>
        <taxon>Zoopagomycota</taxon>
        <taxon>Entomophthoromycotina</taxon>
        <taxon>Entomophthoromycetes</taxon>
        <taxon>Entomophthorales</taxon>
        <taxon>Entomophthoraceae</taxon>
        <taxon>Entomophthora</taxon>
    </lineage>
</organism>
<evidence type="ECO:0000313" key="1">
    <source>
        <dbReference type="EMBL" id="KAJ9070706.1"/>
    </source>
</evidence>
<comment type="caution">
    <text evidence="1">The sequence shown here is derived from an EMBL/GenBank/DDBJ whole genome shotgun (WGS) entry which is preliminary data.</text>
</comment>
<dbReference type="EMBL" id="QTSX02003563">
    <property type="protein sequence ID" value="KAJ9070706.1"/>
    <property type="molecule type" value="Genomic_DNA"/>
</dbReference>
<gene>
    <name evidence="1" type="ORF">DSO57_1004937</name>
</gene>
<dbReference type="Proteomes" id="UP001165960">
    <property type="component" value="Unassembled WGS sequence"/>
</dbReference>
<sequence length="489" mass="54605">MERTKSPSIYNNEAYFKDGNVTMNAAGQPTAFAVDKLKDEPSCEKLVEYVVRADEADEDEFVQSPTEIYPLENVPYSQTGFAASNSLEVSHKGSNNLSRSSSMERLKKLMSIKKLPSKQETDRPRRTSLFKFLSRSNSTSTFINTSDVPVTATASNPIRRTPSPTLSCGPESTPNENISYAMDNNPKREVELEHKVDNISRFVVAMIAQERLSLNRAAIKIQSAFRGFQARERIKSFKALEWYGTTLFPPTVQELRKYGRNASHVIDAPNIELRFIMTLQHLVRGFLTRRRYVLVVNYDRAATQIQAAWRGYCARFKPPPNCPPLGGVVRSLATHRLAVQKLAAQIAILNKRIQTMTNIPQQPASGHQLRRVSQASPTINGHFASYSPQQLSSFQPRFASDNPIPKRHASVQSLRSSGSVSFQGDDPSNLSQRSNTQLSSLDQLVSSDSTSNYASSPRGVSRDEYNFVVSEVDSLRAVIDAILLHQNSN</sequence>
<proteinExistence type="predicted"/>
<reference evidence="1" key="1">
    <citation type="submission" date="2022-04" db="EMBL/GenBank/DDBJ databases">
        <title>Genome of the entomopathogenic fungus Entomophthora muscae.</title>
        <authorList>
            <person name="Elya C."/>
            <person name="Lovett B.R."/>
            <person name="Lee E."/>
            <person name="Macias A.M."/>
            <person name="Hajek A.E."/>
            <person name="De Bivort B.L."/>
            <person name="Kasson M.T."/>
            <person name="De Fine Licht H.H."/>
            <person name="Stajich J.E."/>
        </authorList>
    </citation>
    <scope>NUCLEOTIDE SEQUENCE</scope>
    <source>
        <strain evidence="1">Berkeley</strain>
    </source>
</reference>
<evidence type="ECO:0000313" key="2">
    <source>
        <dbReference type="Proteomes" id="UP001165960"/>
    </source>
</evidence>
<accession>A0ACC2T8C2</accession>
<name>A0ACC2T8C2_9FUNG</name>